<accession>A0ABW8SEP5</accession>
<keyword evidence="2" id="KW-1185">Reference proteome</keyword>
<dbReference type="Proteomes" id="UP001623660">
    <property type="component" value="Unassembled WGS sequence"/>
</dbReference>
<evidence type="ECO:0008006" key="3">
    <source>
        <dbReference type="Google" id="ProtNLM"/>
    </source>
</evidence>
<reference evidence="1 2" key="1">
    <citation type="submission" date="2024-11" db="EMBL/GenBank/DDBJ databases">
        <authorList>
            <person name="Heng Y.C."/>
            <person name="Lim A.C.H."/>
            <person name="Lee J.K.Y."/>
            <person name="Kittelmann S."/>
        </authorList>
    </citation>
    <scope>NUCLEOTIDE SEQUENCE [LARGE SCALE GENOMIC DNA]</scope>
    <source>
        <strain evidence="1 2">WILCCON 0269</strain>
    </source>
</reference>
<evidence type="ECO:0000313" key="1">
    <source>
        <dbReference type="EMBL" id="MFL0194435.1"/>
    </source>
</evidence>
<name>A0ABW8SEP5_9CLOT</name>
<dbReference type="EMBL" id="JBJHZX010000002">
    <property type="protein sequence ID" value="MFL0194435.1"/>
    <property type="molecule type" value="Genomic_DNA"/>
</dbReference>
<gene>
    <name evidence="1" type="ORF">ACJDU8_02440</name>
</gene>
<sequence>MGRKKIIIKGDVFVAKTKRLCKYLTDKGFKMKREDVDDLNPNYNVYIFNNSAAVRQAVAEYFLKQ</sequence>
<evidence type="ECO:0000313" key="2">
    <source>
        <dbReference type="Proteomes" id="UP001623660"/>
    </source>
</evidence>
<organism evidence="1 2">
    <name type="scientific">Candidatus Clostridium eludens</name>
    <dbReference type="NCBI Taxonomy" id="3381663"/>
    <lineage>
        <taxon>Bacteria</taxon>
        <taxon>Bacillati</taxon>
        <taxon>Bacillota</taxon>
        <taxon>Clostridia</taxon>
        <taxon>Eubacteriales</taxon>
        <taxon>Clostridiaceae</taxon>
        <taxon>Clostridium</taxon>
    </lineage>
</organism>
<dbReference type="RefSeq" id="WP_406790555.1">
    <property type="nucleotide sequence ID" value="NZ_JBJHZX010000002.1"/>
</dbReference>
<comment type="caution">
    <text evidence="1">The sequence shown here is derived from an EMBL/GenBank/DDBJ whole genome shotgun (WGS) entry which is preliminary data.</text>
</comment>
<proteinExistence type="predicted"/>
<protein>
    <recommendedName>
        <fullName evidence="3">DUF5659 domain-containing protein</fullName>
    </recommendedName>
</protein>